<dbReference type="RefSeq" id="WP_052379323.1">
    <property type="nucleotide sequence ID" value="NZ_BBIO01000007.1"/>
</dbReference>
<dbReference type="Proteomes" id="UP000028702">
    <property type="component" value="Unassembled WGS sequence"/>
</dbReference>
<dbReference type="STRING" id="1333998.M2A_1680"/>
<sequence>MSAAGLDEQRLSELLAAYGADAARWPEEEAGALAGHPDLKSKIAKERALDEMLNAFKVEAPDAALSARILAARPGREMRHGTGVWRALMSALWPEGPVWVPMGTCAAALLFGLYIGASGALTAMSSDPQTETALLSLAMADSVLEENWDE</sequence>
<comment type="caution">
    <text evidence="1">The sequence shown here is derived from an EMBL/GenBank/DDBJ whole genome shotgun (WGS) entry which is preliminary data.</text>
</comment>
<evidence type="ECO:0000313" key="1">
    <source>
        <dbReference type="EMBL" id="GAK45181.1"/>
    </source>
</evidence>
<proteinExistence type="predicted"/>
<protein>
    <submittedName>
        <fullName evidence="1">Conserved protein</fullName>
    </submittedName>
</protein>
<reference evidence="1 2" key="1">
    <citation type="submission" date="2014-07" db="EMBL/GenBank/DDBJ databases">
        <title>Tepidicaulis marinum gen. nov., sp. nov., a novel marine bacterium denitrifying nitrate to nitrous oxide strictly under microaerobic conditions.</title>
        <authorList>
            <person name="Takeuchi M."/>
            <person name="Yamagishi T."/>
            <person name="Kamagata Y."/>
            <person name="Oshima K."/>
            <person name="Hattori M."/>
            <person name="Katayama T."/>
            <person name="Hanada S."/>
            <person name="Tamaki H."/>
            <person name="Marumo K."/>
            <person name="Maeda H."/>
            <person name="Nedachi M."/>
            <person name="Iwasaki W."/>
            <person name="Suwa Y."/>
            <person name="Sakata S."/>
        </authorList>
    </citation>
    <scope>NUCLEOTIDE SEQUENCE [LARGE SCALE GENOMIC DNA]</scope>
    <source>
        <strain evidence="1 2">MA2</strain>
    </source>
</reference>
<accession>A0A081BAW3</accession>
<gene>
    <name evidence="1" type="ORF">M2A_1680</name>
</gene>
<organism evidence="1 2">
    <name type="scientific">Tepidicaulis marinus</name>
    <dbReference type="NCBI Taxonomy" id="1333998"/>
    <lineage>
        <taxon>Bacteria</taxon>
        <taxon>Pseudomonadati</taxon>
        <taxon>Pseudomonadota</taxon>
        <taxon>Alphaproteobacteria</taxon>
        <taxon>Hyphomicrobiales</taxon>
        <taxon>Parvibaculaceae</taxon>
        <taxon>Tepidicaulis</taxon>
    </lineage>
</organism>
<keyword evidence="2" id="KW-1185">Reference proteome</keyword>
<name>A0A081BAW3_9HYPH</name>
<dbReference type="EMBL" id="BBIO01000007">
    <property type="protein sequence ID" value="GAK45181.1"/>
    <property type="molecule type" value="Genomic_DNA"/>
</dbReference>
<dbReference type="AlphaFoldDB" id="A0A081BAW3"/>
<evidence type="ECO:0000313" key="2">
    <source>
        <dbReference type="Proteomes" id="UP000028702"/>
    </source>
</evidence>